<reference evidence="1" key="1">
    <citation type="submission" date="2023-08" db="EMBL/GenBank/DDBJ databases">
        <title>A de novo genome assembly of Solanum verrucosum Schlechtendal, a Mexican diploid species geographically isolated from the other diploid A-genome species in potato relatives.</title>
        <authorList>
            <person name="Hosaka K."/>
        </authorList>
    </citation>
    <scope>NUCLEOTIDE SEQUENCE</scope>
    <source>
        <tissue evidence="1">Young leaves</tissue>
    </source>
</reference>
<evidence type="ECO:0000313" key="2">
    <source>
        <dbReference type="Proteomes" id="UP001234989"/>
    </source>
</evidence>
<sequence>MCIQNSTVQDSKKF</sequence>
<name>A0AAF0PZF0_SOLVR</name>
<accession>A0AAF0PZF0</accession>
<evidence type="ECO:0000313" key="1">
    <source>
        <dbReference type="EMBL" id="WMV12620.1"/>
    </source>
</evidence>
<proteinExistence type="predicted"/>
<keyword evidence="2" id="KW-1185">Reference proteome</keyword>
<protein>
    <submittedName>
        <fullName evidence="1">Uncharacterized protein</fullName>
    </submittedName>
</protein>
<dbReference type="Proteomes" id="UP001234989">
    <property type="component" value="Chromosome 1"/>
</dbReference>
<organism evidence="1 2">
    <name type="scientific">Solanum verrucosum</name>
    <dbReference type="NCBI Taxonomy" id="315347"/>
    <lineage>
        <taxon>Eukaryota</taxon>
        <taxon>Viridiplantae</taxon>
        <taxon>Streptophyta</taxon>
        <taxon>Embryophyta</taxon>
        <taxon>Tracheophyta</taxon>
        <taxon>Spermatophyta</taxon>
        <taxon>Magnoliopsida</taxon>
        <taxon>eudicotyledons</taxon>
        <taxon>Gunneridae</taxon>
        <taxon>Pentapetalae</taxon>
        <taxon>asterids</taxon>
        <taxon>lamiids</taxon>
        <taxon>Solanales</taxon>
        <taxon>Solanaceae</taxon>
        <taxon>Solanoideae</taxon>
        <taxon>Solaneae</taxon>
        <taxon>Solanum</taxon>
    </lineage>
</organism>
<gene>
    <name evidence="1" type="ORF">MTR67_006005</name>
</gene>
<dbReference type="EMBL" id="CP133612">
    <property type="protein sequence ID" value="WMV12620.1"/>
    <property type="molecule type" value="Genomic_DNA"/>
</dbReference>